<dbReference type="InterPro" id="IPR000192">
    <property type="entry name" value="Aminotrans_V_dom"/>
</dbReference>
<dbReference type="RefSeq" id="WP_307632827.1">
    <property type="nucleotide sequence ID" value="NZ_JAPHEH010000001.1"/>
</dbReference>
<organism evidence="12 13">
    <name type="scientific">Thiovibrio frasassiensis</name>
    <dbReference type="NCBI Taxonomy" id="2984131"/>
    <lineage>
        <taxon>Bacteria</taxon>
        <taxon>Pseudomonadati</taxon>
        <taxon>Thermodesulfobacteriota</taxon>
        <taxon>Desulfobulbia</taxon>
        <taxon>Desulfobulbales</taxon>
        <taxon>Thiovibrionaceae</taxon>
        <taxon>Thiovibrio</taxon>
    </lineage>
</organism>
<dbReference type="InterPro" id="IPR016454">
    <property type="entry name" value="Cysteine_dSase"/>
</dbReference>
<reference evidence="12" key="1">
    <citation type="journal article" date="2022" name="bioRxiv">
        <title>Thiovibrio frasassiensisgen. nov., sp. nov., an autotrophic, elemental sulfur disproportionating bacterium isolated from sulfidic karst sediment, and proposal of Thiovibrionaceae fam. nov.</title>
        <authorList>
            <person name="Aronson H."/>
            <person name="Thomas C."/>
            <person name="Bhattacharyya M."/>
            <person name="Eckstein S."/>
            <person name="Jensen S."/>
            <person name="Barco R."/>
            <person name="Macalady J."/>
            <person name="Amend J."/>
        </authorList>
    </citation>
    <scope>NUCLEOTIDE SEQUENCE</scope>
    <source>
        <strain evidence="12">RS19-109</strain>
    </source>
</reference>
<accession>A0A9X4RM62</accession>
<dbReference type="GO" id="GO:0046872">
    <property type="term" value="F:metal ion binding"/>
    <property type="evidence" value="ECO:0007669"/>
    <property type="project" value="UniProtKB-KW"/>
</dbReference>
<dbReference type="Gene3D" id="3.40.640.10">
    <property type="entry name" value="Type I PLP-dependent aspartate aminotransferase-like (Major domain)"/>
    <property type="match status" value="1"/>
</dbReference>
<evidence type="ECO:0000256" key="1">
    <source>
        <dbReference type="ARBA" id="ARBA00001933"/>
    </source>
</evidence>
<evidence type="ECO:0000256" key="8">
    <source>
        <dbReference type="ARBA" id="ARBA00023014"/>
    </source>
</evidence>
<evidence type="ECO:0000313" key="12">
    <source>
        <dbReference type="EMBL" id="MDG4475853.1"/>
    </source>
</evidence>
<evidence type="ECO:0000256" key="4">
    <source>
        <dbReference type="ARBA" id="ARBA00022679"/>
    </source>
</evidence>
<dbReference type="PANTHER" id="PTHR11601:SF34">
    <property type="entry name" value="CYSTEINE DESULFURASE"/>
    <property type="match status" value="1"/>
</dbReference>
<dbReference type="GO" id="GO:0031071">
    <property type="term" value="F:cysteine desulfurase activity"/>
    <property type="evidence" value="ECO:0007669"/>
    <property type="project" value="UniProtKB-EC"/>
</dbReference>
<dbReference type="AlphaFoldDB" id="A0A9X4RM62"/>
<comment type="cofactor">
    <cofactor evidence="1 10">
        <name>pyridoxal 5'-phosphate</name>
        <dbReference type="ChEBI" id="CHEBI:597326"/>
    </cofactor>
</comment>
<dbReference type="Pfam" id="PF00266">
    <property type="entry name" value="Aminotran_5"/>
    <property type="match status" value="1"/>
</dbReference>
<dbReference type="GO" id="GO:0051536">
    <property type="term" value="F:iron-sulfur cluster binding"/>
    <property type="evidence" value="ECO:0007669"/>
    <property type="project" value="UniProtKB-KW"/>
</dbReference>
<evidence type="ECO:0000256" key="5">
    <source>
        <dbReference type="ARBA" id="ARBA00022723"/>
    </source>
</evidence>
<reference evidence="12" key="2">
    <citation type="submission" date="2022-10" db="EMBL/GenBank/DDBJ databases">
        <authorList>
            <person name="Aronson H.S."/>
        </authorList>
    </citation>
    <scope>NUCLEOTIDE SEQUENCE</scope>
    <source>
        <strain evidence="12">RS19-109</strain>
    </source>
</reference>
<protein>
    <recommendedName>
        <fullName evidence="3">cysteine desulfurase</fullName>
        <ecNumber evidence="3">2.8.1.7</ecNumber>
    </recommendedName>
</protein>
<dbReference type="PROSITE" id="PS00595">
    <property type="entry name" value="AA_TRANSFER_CLASS_5"/>
    <property type="match status" value="1"/>
</dbReference>
<dbReference type="InterPro" id="IPR020578">
    <property type="entry name" value="Aminotrans_V_PyrdxlP_BS"/>
</dbReference>
<comment type="caution">
    <text evidence="12">The sequence shown here is derived from an EMBL/GenBank/DDBJ whole genome shotgun (WGS) entry which is preliminary data.</text>
</comment>
<dbReference type="Gene3D" id="1.10.260.50">
    <property type="match status" value="1"/>
</dbReference>
<evidence type="ECO:0000259" key="11">
    <source>
        <dbReference type="Pfam" id="PF00266"/>
    </source>
</evidence>
<dbReference type="PIRSF" id="PIRSF005572">
    <property type="entry name" value="NifS"/>
    <property type="match status" value="1"/>
</dbReference>
<keyword evidence="8" id="KW-0411">Iron-sulfur</keyword>
<evidence type="ECO:0000313" key="13">
    <source>
        <dbReference type="Proteomes" id="UP001154240"/>
    </source>
</evidence>
<dbReference type="InterPro" id="IPR015424">
    <property type="entry name" value="PyrdxlP-dep_Trfase"/>
</dbReference>
<gene>
    <name evidence="12" type="ORF">OLX77_06735</name>
</gene>
<keyword evidence="7" id="KW-0408">Iron</keyword>
<dbReference type="PANTHER" id="PTHR11601">
    <property type="entry name" value="CYSTEINE DESULFURYLASE FAMILY MEMBER"/>
    <property type="match status" value="1"/>
</dbReference>
<keyword evidence="6" id="KW-0663">Pyridoxal phosphate</keyword>
<dbReference type="EMBL" id="JAPHEH010000001">
    <property type="protein sequence ID" value="MDG4475853.1"/>
    <property type="molecule type" value="Genomic_DNA"/>
</dbReference>
<comment type="catalytic activity">
    <reaction evidence="9">
        <text>(sulfur carrier)-H + L-cysteine = (sulfur carrier)-SH + L-alanine</text>
        <dbReference type="Rhea" id="RHEA:43892"/>
        <dbReference type="Rhea" id="RHEA-COMP:14737"/>
        <dbReference type="Rhea" id="RHEA-COMP:14739"/>
        <dbReference type="ChEBI" id="CHEBI:29917"/>
        <dbReference type="ChEBI" id="CHEBI:35235"/>
        <dbReference type="ChEBI" id="CHEBI:57972"/>
        <dbReference type="ChEBI" id="CHEBI:64428"/>
        <dbReference type="EC" id="2.8.1.7"/>
    </reaction>
</comment>
<evidence type="ECO:0000256" key="6">
    <source>
        <dbReference type="ARBA" id="ARBA00022898"/>
    </source>
</evidence>
<feature type="domain" description="Aminotransferase class V" evidence="11">
    <location>
        <begin position="4"/>
        <end position="365"/>
    </location>
</feature>
<comment type="similarity">
    <text evidence="2">Belongs to the class-V pyridoxal-phosphate-dependent aminotransferase family. NifS/IscS subfamily.</text>
</comment>
<dbReference type="InterPro" id="IPR015422">
    <property type="entry name" value="PyrdxlP-dep_Trfase_small"/>
</dbReference>
<dbReference type="Proteomes" id="UP001154240">
    <property type="component" value="Unassembled WGS sequence"/>
</dbReference>
<evidence type="ECO:0000256" key="9">
    <source>
        <dbReference type="ARBA" id="ARBA00050776"/>
    </source>
</evidence>
<sequence>MHTIYFDNNASTPLDPAVRAAMAPYLADCFGNPASSHRFGEAARHAVELAREQVAGLLGCHPGRIVLNSGGTEGNNTAIFSAIWGNPGKKHIISSQVEHGSVLAPLEFLASQGYEVELLGVDENGTLDLDALKGAIRPDTGLVSLMVANNETGVLWPMAEIAAICRARGVLLHCDAIQLAGKAALSAEALGVDYLTIAGHKLHGPKGVGALYVSRTAPFTPLIMGTGQENGRRSGTENVPGIVGFGQACALAAGVDEAAHRRLAALRDLLEAGIVAAIPEVRINGALSPRLVNTTNVSFRHAASAGLIQDLDAGGIAVSAHAACQTGDVDPSHVLRAMRVPEPYLHGTLRISLSRYNTADEVAALLTLLPNAVAKARQGFAL</sequence>
<evidence type="ECO:0000256" key="7">
    <source>
        <dbReference type="ARBA" id="ARBA00023004"/>
    </source>
</evidence>
<keyword evidence="4" id="KW-0808">Transferase</keyword>
<keyword evidence="13" id="KW-1185">Reference proteome</keyword>
<dbReference type="InterPro" id="IPR015421">
    <property type="entry name" value="PyrdxlP-dep_Trfase_major"/>
</dbReference>
<dbReference type="EC" id="2.8.1.7" evidence="3"/>
<dbReference type="Gene3D" id="3.90.1150.10">
    <property type="entry name" value="Aspartate Aminotransferase, domain 1"/>
    <property type="match status" value="1"/>
</dbReference>
<proteinExistence type="inferred from homology"/>
<dbReference type="SUPFAM" id="SSF53383">
    <property type="entry name" value="PLP-dependent transferases"/>
    <property type="match status" value="1"/>
</dbReference>
<name>A0A9X4RM62_9BACT</name>
<keyword evidence="5" id="KW-0479">Metal-binding</keyword>
<evidence type="ECO:0000256" key="3">
    <source>
        <dbReference type="ARBA" id="ARBA00012239"/>
    </source>
</evidence>
<evidence type="ECO:0000256" key="10">
    <source>
        <dbReference type="RuleBase" id="RU004504"/>
    </source>
</evidence>
<evidence type="ECO:0000256" key="2">
    <source>
        <dbReference type="ARBA" id="ARBA00006490"/>
    </source>
</evidence>